<accession>A0A6B0QPX6</accession>
<dbReference type="EMBL" id="VBQZ03000003">
    <property type="protein sequence ID" value="MXQ79928.1"/>
    <property type="molecule type" value="Genomic_DNA"/>
</dbReference>
<feature type="signal peptide" evidence="1">
    <location>
        <begin position="1"/>
        <end position="23"/>
    </location>
</feature>
<gene>
    <name evidence="2" type="ORF">E5288_WYG013521</name>
</gene>
<organism evidence="2 3">
    <name type="scientific">Bos mutus</name>
    <name type="common">wild yak</name>
    <dbReference type="NCBI Taxonomy" id="72004"/>
    <lineage>
        <taxon>Eukaryota</taxon>
        <taxon>Metazoa</taxon>
        <taxon>Chordata</taxon>
        <taxon>Craniata</taxon>
        <taxon>Vertebrata</taxon>
        <taxon>Euteleostomi</taxon>
        <taxon>Mammalia</taxon>
        <taxon>Eutheria</taxon>
        <taxon>Laurasiatheria</taxon>
        <taxon>Artiodactyla</taxon>
        <taxon>Ruminantia</taxon>
        <taxon>Pecora</taxon>
        <taxon>Bovidae</taxon>
        <taxon>Bovinae</taxon>
        <taxon>Bos</taxon>
    </lineage>
</organism>
<evidence type="ECO:0000256" key="1">
    <source>
        <dbReference type="SAM" id="SignalP"/>
    </source>
</evidence>
<evidence type="ECO:0000313" key="2">
    <source>
        <dbReference type="EMBL" id="MXQ79928.1"/>
    </source>
</evidence>
<keyword evidence="1" id="KW-0732">Signal</keyword>
<proteinExistence type="predicted"/>
<comment type="caution">
    <text evidence="2">The sequence shown here is derived from an EMBL/GenBank/DDBJ whole genome shotgun (WGS) entry which is preliminary data.</text>
</comment>
<dbReference type="AlphaFoldDB" id="A0A6B0QPX6"/>
<dbReference type="Proteomes" id="UP000322234">
    <property type="component" value="Unassembled WGS sequence"/>
</dbReference>
<name>A0A6B0QPX6_9CETA</name>
<keyword evidence="3" id="KW-1185">Reference proteome</keyword>
<feature type="chain" id="PRO_5025651484" evidence="1">
    <location>
        <begin position="24"/>
        <end position="144"/>
    </location>
</feature>
<protein>
    <submittedName>
        <fullName evidence="2">Uncharacterized protein</fullName>
    </submittedName>
</protein>
<sequence>MSQMSRFPILLLRIFSVVLDIRSFPPVQPLEGKVNPPNSISEQTVELTVENFLKAFKGILIKEEEDPLKYNFYKEQFLICCMRSKVHFQPHLISTFLYLSDMTEKHVYTDVKSLGKRKKMPSRTADRKYEGGKHLYLQNHTSQV</sequence>
<evidence type="ECO:0000313" key="3">
    <source>
        <dbReference type="Proteomes" id="UP000322234"/>
    </source>
</evidence>
<reference evidence="2" key="1">
    <citation type="submission" date="2019-10" db="EMBL/GenBank/DDBJ databases">
        <title>The sequence and de novo assembly of the wild yak genome.</title>
        <authorList>
            <person name="Liu Y."/>
        </authorList>
    </citation>
    <scope>NUCLEOTIDE SEQUENCE [LARGE SCALE GENOMIC DNA]</scope>
    <source>
        <strain evidence="2">WY2019</strain>
    </source>
</reference>